<evidence type="ECO:0000256" key="5">
    <source>
        <dbReference type="ARBA" id="ARBA00022989"/>
    </source>
</evidence>
<feature type="transmembrane region" description="Helical" evidence="8">
    <location>
        <begin position="220"/>
        <end position="240"/>
    </location>
</feature>
<accession>A0A9P4MGE6</accession>
<feature type="transmembrane region" description="Helical" evidence="8">
    <location>
        <begin position="397"/>
        <end position="415"/>
    </location>
</feature>
<comment type="similarity">
    <text evidence="2">Belongs to the major facilitator superfamily. TCR/Tet family.</text>
</comment>
<gene>
    <name evidence="10" type="ORF">NA57DRAFT_30694</name>
</gene>
<feature type="transmembrane region" description="Helical" evidence="8">
    <location>
        <begin position="130"/>
        <end position="150"/>
    </location>
</feature>
<organism evidence="10 11">
    <name type="scientific">Rhizodiscina lignyota</name>
    <dbReference type="NCBI Taxonomy" id="1504668"/>
    <lineage>
        <taxon>Eukaryota</taxon>
        <taxon>Fungi</taxon>
        <taxon>Dikarya</taxon>
        <taxon>Ascomycota</taxon>
        <taxon>Pezizomycotina</taxon>
        <taxon>Dothideomycetes</taxon>
        <taxon>Pleosporomycetidae</taxon>
        <taxon>Aulographales</taxon>
        <taxon>Rhizodiscinaceae</taxon>
        <taxon>Rhizodiscina</taxon>
    </lineage>
</organism>
<dbReference type="OrthoDB" id="10021397at2759"/>
<keyword evidence="11" id="KW-1185">Reference proteome</keyword>
<evidence type="ECO:0000259" key="9">
    <source>
        <dbReference type="PROSITE" id="PS50850"/>
    </source>
</evidence>
<evidence type="ECO:0000256" key="6">
    <source>
        <dbReference type="ARBA" id="ARBA00023136"/>
    </source>
</evidence>
<evidence type="ECO:0000313" key="10">
    <source>
        <dbReference type="EMBL" id="KAF2104439.1"/>
    </source>
</evidence>
<evidence type="ECO:0000256" key="8">
    <source>
        <dbReference type="SAM" id="Phobius"/>
    </source>
</evidence>
<dbReference type="PROSITE" id="PS50850">
    <property type="entry name" value="MFS"/>
    <property type="match status" value="1"/>
</dbReference>
<evidence type="ECO:0000256" key="3">
    <source>
        <dbReference type="ARBA" id="ARBA00022448"/>
    </source>
</evidence>
<feature type="transmembrane region" description="Helical" evidence="8">
    <location>
        <begin position="333"/>
        <end position="353"/>
    </location>
</feature>
<feature type="transmembrane region" description="Helical" evidence="8">
    <location>
        <begin position="465"/>
        <end position="485"/>
    </location>
</feature>
<evidence type="ECO:0000256" key="4">
    <source>
        <dbReference type="ARBA" id="ARBA00022692"/>
    </source>
</evidence>
<dbReference type="Gene3D" id="1.20.1250.20">
    <property type="entry name" value="MFS general substrate transporter like domains"/>
    <property type="match status" value="1"/>
</dbReference>
<keyword evidence="4 8" id="KW-0812">Transmembrane</keyword>
<feature type="transmembrane region" description="Helical" evidence="8">
    <location>
        <begin position="260"/>
        <end position="286"/>
    </location>
</feature>
<feature type="region of interest" description="Disordered" evidence="7">
    <location>
        <begin position="1"/>
        <end position="34"/>
    </location>
</feature>
<dbReference type="Pfam" id="PF07690">
    <property type="entry name" value="MFS_1"/>
    <property type="match status" value="1"/>
</dbReference>
<dbReference type="Proteomes" id="UP000799772">
    <property type="component" value="Unassembled WGS sequence"/>
</dbReference>
<feature type="transmembrane region" description="Helical" evidence="8">
    <location>
        <begin position="61"/>
        <end position="79"/>
    </location>
</feature>
<dbReference type="EMBL" id="ML978121">
    <property type="protein sequence ID" value="KAF2104439.1"/>
    <property type="molecule type" value="Genomic_DNA"/>
</dbReference>
<dbReference type="SUPFAM" id="SSF103473">
    <property type="entry name" value="MFS general substrate transporter"/>
    <property type="match status" value="1"/>
</dbReference>
<keyword evidence="6 8" id="KW-0472">Membrane</keyword>
<sequence>MANPEKGKEYGTTTPEPGNNDSFVPTTGTSSPDPEKVAVDIGAQIAPAAENEAQERQYQGLNWYLVCIAVYVVTFMYGLDNTIVANIQAPIVERFGAVEKLGWLGIGFPLGSSALILPVGKAYGLFNVKWLYICSIIMFLAGSALCGGAPSMNALIFGRVWAGAGGTGMYLGVLNILSISTTIQERPLYMAITGIFWGLGCILGPVIGGAFADSSATWRWSFYINLIIAAVCAPVFLFILKPFHPRPGVPIIDKLKLIDWVGVALNISVYTFFVLVFTFGGAQWAWNAGGTIAYFVLFGVSLLAFVLQQAFAVFTTKENRLFPVHLLHDYSQVLLYISTCCQATNIFIPIYYIPLFYQFVHGTDGITAAVRLLPFMFIVIFSCMFNGAVMPRFGHYWYWYLVAGIFSLIGGSLFFADVDAGTSNSKIYGFSILLAIGGGIAQQAAYSISPALVDSLHKVPDAIGFINIAQIGGMVISLTITSSVFQNLGFKHLKAALRGNGFTDNQIHAALAGAKSGIFESTSAQIKERATNAVVKAISDGYILVITAAALGTICALLMKKEKVFLMPTAGG</sequence>
<dbReference type="InterPro" id="IPR011701">
    <property type="entry name" value="MFS"/>
</dbReference>
<dbReference type="PANTHER" id="PTHR23501:SF12">
    <property type="entry name" value="MAJOR FACILITATOR SUPERFAMILY (MFS) PROFILE DOMAIN-CONTAINING PROTEIN-RELATED"/>
    <property type="match status" value="1"/>
</dbReference>
<comment type="caution">
    <text evidence="10">The sequence shown here is derived from an EMBL/GenBank/DDBJ whole genome shotgun (WGS) entry which is preliminary data.</text>
</comment>
<dbReference type="PANTHER" id="PTHR23501">
    <property type="entry name" value="MAJOR FACILITATOR SUPERFAMILY"/>
    <property type="match status" value="1"/>
</dbReference>
<feature type="transmembrane region" description="Helical" evidence="8">
    <location>
        <begin position="292"/>
        <end position="313"/>
    </location>
</feature>
<dbReference type="InterPro" id="IPR036259">
    <property type="entry name" value="MFS_trans_sf"/>
</dbReference>
<evidence type="ECO:0000313" key="11">
    <source>
        <dbReference type="Proteomes" id="UP000799772"/>
    </source>
</evidence>
<feature type="transmembrane region" description="Helical" evidence="8">
    <location>
        <begin position="541"/>
        <end position="559"/>
    </location>
</feature>
<comment type="subcellular location">
    <subcellularLocation>
        <location evidence="1">Membrane</location>
        <topology evidence="1">Multi-pass membrane protein</topology>
    </subcellularLocation>
</comment>
<dbReference type="InterPro" id="IPR020846">
    <property type="entry name" value="MFS_dom"/>
</dbReference>
<feature type="compositionally biased region" description="Polar residues" evidence="7">
    <location>
        <begin position="11"/>
        <end position="32"/>
    </location>
</feature>
<proteinExistence type="inferred from homology"/>
<evidence type="ECO:0000256" key="1">
    <source>
        <dbReference type="ARBA" id="ARBA00004141"/>
    </source>
</evidence>
<evidence type="ECO:0000256" key="2">
    <source>
        <dbReference type="ARBA" id="ARBA00007520"/>
    </source>
</evidence>
<dbReference type="FunFam" id="1.20.1250.20:FF:000429">
    <property type="entry name" value="MFS drug efflux transporter, putative"/>
    <property type="match status" value="1"/>
</dbReference>
<reference evidence="10" key="1">
    <citation type="journal article" date="2020" name="Stud. Mycol.">
        <title>101 Dothideomycetes genomes: a test case for predicting lifestyles and emergence of pathogens.</title>
        <authorList>
            <person name="Haridas S."/>
            <person name="Albert R."/>
            <person name="Binder M."/>
            <person name="Bloem J."/>
            <person name="Labutti K."/>
            <person name="Salamov A."/>
            <person name="Andreopoulos B."/>
            <person name="Baker S."/>
            <person name="Barry K."/>
            <person name="Bills G."/>
            <person name="Bluhm B."/>
            <person name="Cannon C."/>
            <person name="Castanera R."/>
            <person name="Culley D."/>
            <person name="Daum C."/>
            <person name="Ezra D."/>
            <person name="Gonzalez J."/>
            <person name="Henrissat B."/>
            <person name="Kuo A."/>
            <person name="Liang C."/>
            <person name="Lipzen A."/>
            <person name="Lutzoni F."/>
            <person name="Magnuson J."/>
            <person name="Mondo S."/>
            <person name="Nolan M."/>
            <person name="Ohm R."/>
            <person name="Pangilinan J."/>
            <person name="Park H.-J."/>
            <person name="Ramirez L."/>
            <person name="Alfaro M."/>
            <person name="Sun H."/>
            <person name="Tritt A."/>
            <person name="Yoshinaga Y."/>
            <person name="Zwiers L.-H."/>
            <person name="Turgeon B."/>
            <person name="Goodwin S."/>
            <person name="Spatafora J."/>
            <person name="Crous P."/>
            <person name="Grigoriev I."/>
        </authorList>
    </citation>
    <scope>NUCLEOTIDE SEQUENCE</scope>
    <source>
        <strain evidence="10">CBS 133067</strain>
    </source>
</reference>
<feature type="domain" description="Major facilitator superfamily (MFS) profile" evidence="9">
    <location>
        <begin position="66"/>
        <end position="564"/>
    </location>
</feature>
<feature type="transmembrane region" description="Helical" evidence="8">
    <location>
        <begin position="101"/>
        <end position="118"/>
    </location>
</feature>
<keyword evidence="3" id="KW-0813">Transport</keyword>
<dbReference type="GO" id="GO:0022857">
    <property type="term" value="F:transmembrane transporter activity"/>
    <property type="evidence" value="ECO:0007669"/>
    <property type="project" value="InterPro"/>
</dbReference>
<name>A0A9P4MGE6_9PEZI</name>
<dbReference type="GO" id="GO:0005886">
    <property type="term" value="C:plasma membrane"/>
    <property type="evidence" value="ECO:0007669"/>
    <property type="project" value="TreeGrafter"/>
</dbReference>
<keyword evidence="5 8" id="KW-1133">Transmembrane helix</keyword>
<feature type="transmembrane region" description="Helical" evidence="8">
    <location>
        <begin position="188"/>
        <end position="208"/>
    </location>
</feature>
<feature type="transmembrane region" description="Helical" evidence="8">
    <location>
        <begin position="427"/>
        <end position="453"/>
    </location>
</feature>
<feature type="transmembrane region" description="Helical" evidence="8">
    <location>
        <begin position="365"/>
        <end position="385"/>
    </location>
</feature>
<feature type="transmembrane region" description="Helical" evidence="8">
    <location>
        <begin position="156"/>
        <end position="176"/>
    </location>
</feature>
<dbReference type="AlphaFoldDB" id="A0A9P4MGE6"/>
<protein>
    <submittedName>
        <fullName evidence="10">MFS general substrate transporter</fullName>
    </submittedName>
</protein>
<evidence type="ECO:0000256" key="7">
    <source>
        <dbReference type="SAM" id="MobiDB-lite"/>
    </source>
</evidence>